<evidence type="ECO:0008006" key="3">
    <source>
        <dbReference type="Google" id="ProtNLM"/>
    </source>
</evidence>
<accession>A0AAW9NHT2</accession>
<reference evidence="1 2" key="1">
    <citation type="submission" date="2023-03" db="EMBL/GenBank/DDBJ databases">
        <title>Bacillus Genome Sequencing.</title>
        <authorList>
            <person name="Dunlap C."/>
        </authorList>
    </citation>
    <scope>NUCLEOTIDE SEQUENCE [LARGE SCALE GENOMIC DNA]</scope>
    <source>
        <strain evidence="1 2">B-41290</strain>
    </source>
</reference>
<gene>
    <name evidence="1" type="ORF">P4706_28425</name>
</gene>
<sequence length="273" mass="31578">MSLKTLANKVKKEQKEMDKPFAEKFTAAIDNFLVNPPGEGRPNRLAFRPSSYYKCVRQTYYFLKGVTSKNKRFPRSQRILAVGTALHEWVQTEVLMKMAEMPDSPIKLVPKEELPSFGKGGIEFIAEHQAPPMEVKFLDTRFTKKFPISAMVDGSLTMMNKDFLFEFKTINPTDFEMLIEPLTDHIKQGAIYALSTGVRSVMFLYLCKGTQEWKPYLITYTDEQLDWVVTRIQTTEQFVLEDILPPKEISNQCKWCGYKNICDKELKEPEKNS</sequence>
<proteinExistence type="predicted"/>
<dbReference type="EMBL" id="JARNBH010000042">
    <property type="protein sequence ID" value="MEC0276921.1"/>
    <property type="molecule type" value="Genomic_DNA"/>
</dbReference>
<keyword evidence="2" id="KW-1185">Reference proteome</keyword>
<evidence type="ECO:0000313" key="2">
    <source>
        <dbReference type="Proteomes" id="UP001307168"/>
    </source>
</evidence>
<dbReference type="AlphaFoldDB" id="A0AAW9NHT2"/>
<name>A0AAW9NHT2_9BACI</name>
<dbReference type="InterPro" id="IPR011604">
    <property type="entry name" value="PDDEXK-like_dom_sf"/>
</dbReference>
<dbReference type="Proteomes" id="UP001307168">
    <property type="component" value="Unassembled WGS sequence"/>
</dbReference>
<dbReference type="Gene3D" id="3.90.320.10">
    <property type="match status" value="1"/>
</dbReference>
<protein>
    <recommendedName>
        <fullName evidence="3">PD-(D/E)XK endonuclease-like domain-containing protein</fullName>
    </recommendedName>
</protein>
<comment type="caution">
    <text evidence="1">The sequence shown here is derived from an EMBL/GenBank/DDBJ whole genome shotgun (WGS) entry which is preliminary data.</text>
</comment>
<evidence type="ECO:0000313" key="1">
    <source>
        <dbReference type="EMBL" id="MEC0276921.1"/>
    </source>
</evidence>
<organism evidence="1 2">
    <name type="scientific">Peribacillus castrilensis</name>
    <dbReference type="NCBI Taxonomy" id="2897690"/>
    <lineage>
        <taxon>Bacteria</taxon>
        <taxon>Bacillati</taxon>
        <taxon>Bacillota</taxon>
        <taxon>Bacilli</taxon>
        <taxon>Bacillales</taxon>
        <taxon>Bacillaceae</taxon>
        <taxon>Peribacillus</taxon>
    </lineage>
</organism>
<dbReference type="RefSeq" id="WP_367408460.1">
    <property type="nucleotide sequence ID" value="NZ_JARNBH010000042.1"/>
</dbReference>